<feature type="domain" description="ABC transporter" evidence="11">
    <location>
        <begin position="451"/>
        <end position="671"/>
    </location>
</feature>
<gene>
    <name evidence="13" type="ORF">CCUR1050_LOCUS15777</name>
</gene>
<dbReference type="InterPro" id="IPR003593">
    <property type="entry name" value="AAA+_ATPase"/>
</dbReference>
<dbReference type="InterPro" id="IPR027417">
    <property type="entry name" value="P-loop_NTPase"/>
</dbReference>
<dbReference type="GO" id="GO:0005778">
    <property type="term" value="C:peroxisomal membrane"/>
    <property type="evidence" value="ECO:0007669"/>
    <property type="project" value="UniProtKB-SubCell"/>
</dbReference>
<dbReference type="Gene3D" id="1.20.1560.10">
    <property type="entry name" value="ABC transporter type 1, transmembrane domain"/>
    <property type="match status" value="1"/>
</dbReference>
<dbReference type="Pfam" id="PF00005">
    <property type="entry name" value="ABC_tran"/>
    <property type="match status" value="1"/>
</dbReference>
<dbReference type="PANTHER" id="PTHR11384">
    <property type="entry name" value="ATP-BINDING CASSETTE, SUB-FAMILY D MEMBER"/>
    <property type="match status" value="1"/>
</dbReference>
<feature type="region of interest" description="Disordered" evidence="9">
    <location>
        <begin position="36"/>
        <end position="57"/>
    </location>
</feature>
<evidence type="ECO:0000256" key="8">
    <source>
        <dbReference type="ARBA" id="ARBA00023136"/>
    </source>
</evidence>
<keyword evidence="4 10" id="KW-0812">Transmembrane</keyword>
<dbReference type="AlphaFoldDB" id="A0A7S0ME68"/>
<dbReference type="SUPFAM" id="SSF52540">
    <property type="entry name" value="P-loop containing nucleoside triphosphate hydrolases"/>
    <property type="match status" value="1"/>
</dbReference>
<dbReference type="InterPro" id="IPR003439">
    <property type="entry name" value="ABC_transporter-like_ATP-bd"/>
</dbReference>
<dbReference type="SMART" id="SM00382">
    <property type="entry name" value="AAA"/>
    <property type="match status" value="1"/>
</dbReference>
<evidence type="ECO:0000256" key="1">
    <source>
        <dbReference type="ARBA" id="ARBA00004585"/>
    </source>
</evidence>
<reference evidence="13" key="1">
    <citation type="submission" date="2021-01" db="EMBL/GenBank/DDBJ databases">
        <authorList>
            <person name="Corre E."/>
            <person name="Pelletier E."/>
            <person name="Niang G."/>
            <person name="Scheremetjew M."/>
            <person name="Finn R."/>
            <person name="Kale V."/>
            <person name="Holt S."/>
            <person name="Cochrane G."/>
            <person name="Meng A."/>
            <person name="Brown T."/>
            <person name="Cohen L."/>
        </authorList>
    </citation>
    <scope>NUCLEOTIDE SEQUENCE</scope>
    <source>
        <strain evidence="13">CCAP979/52</strain>
    </source>
</reference>
<organism evidence="13">
    <name type="scientific">Cryptomonas curvata</name>
    <dbReference type="NCBI Taxonomy" id="233186"/>
    <lineage>
        <taxon>Eukaryota</taxon>
        <taxon>Cryptophyceae</taxon>
        <taxon>Cryptomonadales</taxon>
        <taxon>Cryptomonadaceae</taxon>
        <taxon>Cryptomonas</taxon>
    </lineage>
</organism>
<dbReference type="PROSITE" id="PS50929">
    <property type="entry name" value="ABC_TM1F"/>
    <property type="match status" value="1"/>
</dbReference>
<keyword evidence="6" id="KW-0067">ATP-binding</keyword>
<evidence type="ECO:0000256" key="3">
    <source>
        <dbReference type="ARBA" id="ARBA00022448"/>
    </source>
</evidence>
<evidence type="ECO:0000313" key="13">
    <source>
        <dbReference type="EMBL" id="CAD8638093.1"/>
    </source>
</evidence>
<feature type="domain" description="ABC transmembrane type-1" evidence="12">
    <location>
        <begin position="113"/>
        <end position="325"/>
    </location>
</feature>
<dbReference type="Pfam" id="PF06472">
    <property type="entry name" value="ABC_membrane_2"/>
    <property type="match status" value="1"/>
</dbReference>
<dbReference type="Gene3D" id="3.40.50.300">
    <property type="entry name" value="P-loop containing nucleotide triphosphate hydrolases"/>
    <property type="match status" value="1"/>
</dbReference>
<feature type="transmembrane region" description="Helical" evidence="10">
    <location>
        <begin position="231"/>
        <end position="251"/>
    </location>
</feature>
<feature type="compositionally biased region" description="Low complexity" evidence="9">
    <location>
        <begin position="36"/>
        <end position="46"/>
    </location>
</feature>
<keyword evidence="7 10" id="KW-1133">Transmembrane helix</keyword>
<evidence type="ECO:0008006" key="14">
    <source>
        <dbReference type="Google" id="ProtNLM"/>
    </source>
</evidence>
<dbReference type="GO" id="GO:0016887">
    <property type="term" value="F:ATP hydrolysis activity"/>
    <property type="evidence" value="ECO:0007669"/>
    <property type="project" value="InterPro"/>
</dbReference>
<dbReference type="GO" id="GO:0007031">
    <property type="term" value="P:peroxisome organization"/>
    <property type="evidence" value="ECO:0007669"/>
    <property type="project" value="TreeGrafter"/>
</dbReference>
<sequence length="671" mass="75785">MSSSIACGKSIKTHRGRNILVAAAFAAAIVAYRRARSPSPSSPKAPGESAEGEKKDTRGAGIDRVFVRRLLKLLPVLVPSPWCKESFYLALVAVLMAIRTLCDVWQIRNGTSIETAIIARDSRAFRNYMGRFALAMLPIAAVNNLLKMSLNEIALCFRSRLTRHLYKQYLHGFTFYKISNLDNRITNVDQLLTQDVDKFANSLADLYSNLSKPILDILIYARKLSENVGGFWAPGGMLAYLAASGVFLTHLRRPLGKFTVKEQRLEGQLRHVSSRLISNSEEIAFYRGNERERFWLEETYGRIETHVRRMMRFRFAVGMVDTVVAKYIATIVGYYIVSRPLLNLQDPRRLSASQKELQEEYYRSGRMMLQMAQAVGRLILAGRELTRLAGFTARVDELCTVLQDLQGDRFQRTLVRVSSRRSLRAEDMELAVQDEELVGGVGVKEEVDGLIRLVDVPIVTPKKEILVRRLNMEVRRGMNTLICGPNGCGKSSLFRILGDLWPVCGGRVEKPRADKVFYVPQKPYLSLGTLRDQVIYPHCKESMDKAGRSDDDLRALLDKVMLGYLADTRDAGFDAREDWADVLSGGEKQRLAMARLYYHAPQFAILDECTSAVSVDVEGVMYAECAARGITLLTVSHRKSLWKYHQFVLRFDGQGEAKFSQIQENDEEFGS</sequence>
<proteinExistence type="inferred from homology"/>
<name>A0A7S0ME68_9CRYP</name>
<dbReference type="GO" id="GO:0015910">
    <property type="term" value="P:long-chain fatty acid import into peroxisome"/>
    <property type="evidence" value="ECO:0007669"/>
    <property type="project" value="TreeGrafter"/>
</dbReference>
<evidence type="ECO:0000256" key="6">
    <source>
        <dbReference type="ARBA" id="ARBA00022840"/>
    </source>
</evidence>
<evidence type="ECO:0000259" key="12">
    <source>
        <dbReference type="PROSITE" id="PS50929"/>
    </source>
</evidence>
<dbReference type="PROSITE" id="PS50893">
    <property type="entry name" value="ABC_TRANSPORTER_2"/>
    <property type="match status" value="1"/>
</dbReference>
<protein>
    <recommendedName>
        <fullName evidence="14">ABC transporter domain-containing protein</fullName>
    </recommendedName>
</protein>
<evidence type="ECO:0000256" key="5">
    <source>
        <dbReference type="ARBA" id="ARBA00022741"/>
    </source>
</evidence>
<evidence type="ECO:0000256" key="7">
    <source>
        <dbReference type="ARBA" id="ARBA00022989"/>
    </source>
</evidence>
<dbReference type="SUPFAM" id="SSF90123">
    <property type="entry name" value="ABC transporter transmembrane region"/>
    <property type="match status" value="1"/>
</dbReference>
<evidence type="ECO:0000256" key="10">
    <source>
        <dbReference type="SAM" id="Phobius"/>
    </source>
</evidence>
<dbReference type="GO" id="GO:0005524">
    <property type="term" value="F:ATP binding"/>
    <property type="evidence" value="ECO:0007669"/>
    <property type="project" value="UniProtKB-KW"/>
</dbReference>
<evidence type="ECO:0000256" key="2">
    <source>
        <dbReference type="ARBA" id="ARBA00008575"/>
    </source>
</evidence>
<dbReference type="PROSITE" id="PS00211">
    <property type="entry name" value="ABC_TRANSPORTER_1"/>
    <property type="match status" value="1"/>
</dbReference>
<dbReference type="EMBL" id="HBEZ01028516">
    <property type="protein sequence ID" value="CAD8638093.1"/>
    <property type="molecule type" value="Transcribed_RNA"/>
</dbReference>
<dbReference type="GO" id="GO:0042760">
    <property type="term" value="P:very long-chain fatty acid catabolic process"/>
    <property type="evidence" value="ECO:0007669"/>
    <property type="project" value="TreeGrafter"/>
</dbReference>
<dbReference type="InterPro" id="IPR036640">
    <property type="entry name" value="ABC1_TM_sf"/>
</dbReference>
<accession>A0A7S0ME68</accession>
<dbReference type="PANTHER" id="PTHR11384:SF62">
    <property type="entry name" value="ATP-BINDING CASSETTE SUB-FAMILY D MEMBER 3"/>
    <property type="match status" value="1"/>
</dbReference>
<dbReference type="CDD" id="cd03223">
    <property type="entry name" value="ABCD_peroxisomal_ALDP"/>
    <property type="match status" value="1"/>
</dbReference>
<dbReference type="FunFam" id="3.40.50.300:FF:000636">
    <property type="entry name" value="ATP-binding cassette sub-family D member 3"/>
    <property type="match status" value="1"/>
</dbReference>
<dbReference type="InterPro" id="IPR050835">
    <property type="entry name" value="ABC_transporter_sub-D"/>
</dbReference>
<dbReference type="InterPro" id="IPR017871">
    <property type="entry name" value="ABC_transporter-like_CS"/>
</dbReference>
<comment type="similarity">
    <text evidence="2">Belongs to the ABC transporter superfamily. ABCD family. Peroxisomal fatty acyl CoA transporter (TC 3.A.1.203) subfamily.</text>
</comment>
<dbReference type="GO" id="GO:0140359">
    <property type="term" value="F:ABC-type transporter activity"/>
    <property type="evidence" value="ECO:0007669"/>
    <property type="project" value="InterPro"/>
</dbReference>
<dbReference type="InterPro" id="IPR011527">
    <property type="entry name" value="ABC1_TM_dom"/>
</dbReference>
<evidence type="ECO:0000256" key="9">
    <source>
        <dbReference type="SAM" id="MobiDB-lite"/>
    </source>
</evidence>
<feature type="transmembrane region" description="Helical" evidence="10">
    <location>
        <begin position="315"/>
        <end position="337"/>
    </location>
</feature>
<keyword evidence="8 10" id="KW-0472">Membrane</keyword>
<dbReference type="GO" id="GO:0006635">
    <property type="term" value="P:fatty acid beta-oxidation"/>
    <property type="evidence" value="ECO:0007669"/>
    <property type="project" value="TreeGrafter"/>
</dbReference>
<dbReference type="GO" id="GO:0005324">
    <property type="term" value="F:long-chain fatty acid transmembrane transporter activity"/>
    <property type="evidence" value="ECO:0007669"/>
    <property type="project" value="TreeGrafter"/>
</dbReference>
<comment type="subcellular location">
    <subcellularLocation>
        <location evidence="1">Peroxisome membrane</location>
        <topology evidence="1">Multi-pass membrane protein</topology>
    </subcellularLocation>
</comment>
<keyword evidence="5" id="KW-0547">Nucleotide-binding</keyword>
<evidence type="ECO:0000259" key="11">
    <source>
        <dbReference type="PROSITE" id="PS50893"/>
    </source>
</evidence>
<evidence type="ECO:0000256" key="4">
    <source>
        <dbReference type="ARBA" id="ARBA00022692"/>
    </source>
</evidence>
<keyword evidence="3" id="KW-0813">Transport</keyword>